<feature type="transmembrane region" description="Helical" evidence="1">
    <location>
        <begin position="332"/>
        <end position="353"/>
    </location>
</feature>
<sequence length="448" mass="47088">MLIIQNLSMEILVLAVVVLFIIIATVKFKMHPIFSLTLAAVASGFMLGLSPKEIMSTIGEGFGKTLSGIGLVIAFGTVIGIYLEKTGSTQVLANSILKLIGLKRSPLAINLAGYVISIPVFCDSGFIILSSLNKAISKRTGIPLLVFAISLATGLYAAHVFVPPTPGPLAAAAILEADLGLVLLLGLAVSIPVSLTGYFWARVIGKSLVEEKASTEETLEREEVGTSITPVQAFLPLLVPIVLIAMKSVVNYPTFPLGKTWAFHFFDFLGNPIIALLIGVFFAFMLGRKTPSKEKEGWVAEAFKQAGSIVLITGAGGAFGAILRTIDIASLINLESSSGIGGLLIAFVIASVLKTAQGSSTVAIITTSAIIAPLLETFGLLSITDKALAVLSVGAGAMTVSHINDSYFWVVSQFSNMNVKTSLRGHTLGTLLQGVVGISIILLLYLIL</sequence>
<keyword evidence="3" id="KW-1185">Reference proteome</keyword>
<accession>A0A371JU37</accession>
<dbReference type="EMBL" id="QTJX01000001">
    <property type="protein sequence ID" value="RDY61289.1"/>
    <property type="molecule type" value="Genomic_DNA"/>
</dbReference>
<protein>
    <submittedName>
        <fullName evidence="2">GntP family permease</fullName>
    </submittedName>
</protein>
<evidence type="ECO:0000313" key="3">
    <source>
        <dbReference type="Proteomes" id="UP000261828"/>
    </source>
</evidence>
<keyword evidence="1" id="KW-0812">Transmembrane</keyword>
<feature type="transmembrane region" description="Helical" evidence="1">
    <location>
        <begin position="107"/>
        <end position="129"/>
    </location>
</feature>
<dbReference type="NCBIfam" id="TIGR00791">
    <property type="entry name" value="gntP"/>
    <property type="match status" value="1"/>
</dbReference>
<gene>
    <name evidence="2" type="ORF">DX873_03740</name>
</gene>
<dbReference type="PANTHER" id="PTHR30354:SF11">
    <property type="entry name" value="PERMEASE"/>
    <property type="match status" value="1"/>
</dbReference>
<feature type="transmembrane region" description="Helical" evidence="1">
    <location>
        <begin position="387"/>
        <end position="407"/>
    </location>
</feature>
<dbReference type="OrthoDB" id="9787129at2"/>
<dbReference type="PIRSF" id="PIRSF002746">
    <property type="entry name" value="Gluconate_transporter"/>
    <property type="match status" value="1"/>
</dbReference>
<feature type="transmembrane region" description="Helical" evidence="1">
    <location>
        <begin position="360"/>
        <end position="381"/>
    </location>
</feature>
<dbReference type="PANTHER" id="PTHR30354">
    <property type="entry name" value="GNT FAMILY GLUCONATE TRANSPORTER"/>
    <property type="match status" value="1"/>
</dbReference>
<name>A0A371JU37_9FLAO</name>
<feature type="transmembrane region" description="Helical" evidence="1">
    <location>
        <begin position="32"/>
        <end position="49"/>
    </location>
</feature>
<evidence type="ECO:0000256" key="1">
    <source>
        <dbReference type="SAM" id="Phobius"/>
    </source>
</evidence>
<feature type="transmembrane region" description="Helical" evidence="1">
    <location>
        <begin position="181"/>
        <end position="201"/>
    </location>
</feature>
<proteinExistence type="predicted"/>
<dbReference type="GO" id="GO:0015128">
    <property type="term" value="F:gluconate transmembrane transporter activity"/>
    <property type="evidence" value="ECO:0007669"/>
    <property type="project" value="InterPro"/>
</dbReference>
<feature type="transmembrane region" description="Helical" evidence="1">
    <location>
        <begin position="231"/>
        <end position="250"/>
    </location>
</feature>
<keyword evidence="1" id="KW-1133">Transmembrane helix</keyword>
<keyword evidence="1" id="KW-0472">Membrane</keyword>
<dbReference type="AlphaFoldDB" id="A0A371JU37"/>
<dbReference type="GO" id="GO:0005886">
    <property type="term" value="C:plasma membrane"/>
    <property type="evidence" value="ECO:0007669"/>
    <property type="project" value="TreeGrafter"/>
</dbReference>
<dbReference type="Pfam" id="PF02447">
    <property type="entry name" value="GntP_permease"/>
    <property type="match status" value="1"/>
</dbReference>
<feature type="transmembrane region" description="Helical" evidence="1">
    <location>
        <begin position="141"/>
        <end position="161"/>
    </location>
</feature>
<dbReference type="Proteomes" id="UP000261828">
    <property type="component" value="Unassembled WGS sequence"/>
</dbReference>
<feature type="transmembrane region" description="Helical" evidence="1">
    <location>
        <begin position="262"/>
        <end position="286"/>
    </location>
</feature>
<feature type="transmembrane region" description="Helical" evidence="1">
    <location>
        <begin position="428"/>
        <end position="447"/>
    </location>
</feature>
<evidence type="ECO:0000313" key="2">
    <source>
        <dbReference type="EMBL" id="RDY61289.1"/>
    </source>
</evidence>
<comment type="caution">
    <text evidence="2">The sequence shown here is derived from an EMBL/GenBank/DDBJ whole genome shotgun (WGS) entry which is preliminary data.</text>
</comment>
<feature type="transmembrane region" description="Helical" evidence="1">
    <location>
        <begin position="7"/>
        <end position="26"/>
    </location>
</feature>
<dbReference type="InterPro" id="IPR003474">
    <property type="entry name" value="Glcn_transporter"/>
</dbReference>
<feature type="transmembrane region" description="Helical" evidence="1">
    <location>
        <begin position="61"/>
        <end position="83"/>
    </location>
</feature>
<organism evidence="2 3">
    <name type="scientific">Flagellimonas nanhaiensis</name>
    <dbReference type="NCBI Taxonomy" id="2292706"/>
    <lineage>
        <taxon>Bacteria</taxon>
        <taxon>Pseudomonadati</taxon>
        <taxon>Bacteroidota</taxon>
        <taxon>Flavobacteriia</taxon>
        <taxon>Flavobacteriales</taxon>
        <taxon>Flavobacteriaceae</taxon>
        <taxon>Flagellimonas</taxon>
    </lineage>
</organism>
<reference evidence="2 3" key="1">
    <citation type="submission" date="2018-08" db="EMBL/GenBank/DDBJ databases">
        <title>Muricauda nanhaiensis sp. nov., isolated from seawater of the South China Sea.</title>
        <authorList>
            <person name="Dang Y."/>
        </authorList>
    </citation>
    <scope>NUCLEOTIDE SEQUENCE [LARGE SCALE GENOMIC DNA]</scope>
    <source>
        <strain evidence="2 3">SM1704</strain>
    </source>
</reference>